<dbReference type="Proteomes" id="UP000033203">
    <property type="component" value="Unassembled WGS sequence"/>
</dbReference>
<evidence type="ECO:0000313" key="1">
    <source>
        <dbReference type="EMBL" id="KIU25807.1"/>
    </source>
</evidence>
<evidence type="ECO:0000313" key="2">
    <source>
        <dbReference type="Proteomes" id="UP000033203"/>
    </source>
</evidence>
<dbReference type="AlphaFoldDB" id="A0A0D1M4N5"/>
<proteinExistence type="predicted"/>
<comment type="caution">
    <text evidence="1">The sequence shown here is derived from an EMBL/GenBank/DDBJ whole genome shotgun (WGS) entry which is preliminary data.</text>
</comment>
<name>A0A0D1M4N5_9SPHN</name>
<dbReference type="PANTHER" id="PTHR37291">
    <property type="entry name" value="5-METHYLCYTOSINE-SPECIFIC RESTRICTION ENZYME B"/>
    <property type="match status" value="1"/>
</dbReference>
<sequence>MVDYALRRRFAFVSLMPNLASPRFDEHLEKIGVGANVRSMLRARVGELNDEIVGDTINLGPGFAIGHSFFCAAPSGGERDIDWYHRVVRSELVPLLQEYWFDAPEKADSWKARLLAAA</sequence>
<accession>A0A0D1M4N5</accession>
<dbReference type="PATRIC" id="fig|1549858.7.peg.487"/>
<dbReference type="InterPro" id="IPR052934">
    <property type="entry name" value="Methyl-DNA_Rec/Restrict_Enz"/>
</dbReference>
<organism evidence="1 2">
    <name type="scientific">Sphingomonas melonis</name>
    <dbReference type="NCBI Taxonomy" id="152682"/>
    <lineage>
        <taxon>Bacteria</taxon>
        <taxon>Pseudomonadati</taxon>
        <taxon>Pseudomonadota</taxon>
        <taxon>Alphaproteobacteria</taxon>
        <taxon>Sphingomonadales</taxon>
        <taxon>Sphingomonadaceae</taxon>
        <taxon>Sphingomonas</taxon>
    </lineage>
</organism>
<reference evidence="1 2" key="1">
    <citation type="submission" date="2015-01" db="EMBL/GenBank/DDBJ databases">
        <title>Genome of Sphingomonas taxi strain 30a.</title>
        <authorList>
            <person name="Eevers N."/>
            <person name="Van Hamme J."/>
            <person name="Bottos E."/>
            <person name="Weyens N."/>
            <person name="Vangronsveld J."/>
        </authorList>
    </citation>
    <scope>NUCLEOTIDE SEQUENCE [LARGE SCALE GENOMIC DNA]</scope>
    <source>
        <strain evidence="1 2">30a</strain>
    </source>
</reference>
<dbReference type="EMBL" id="JXTP01000112">
    <property type="protein sequence ID" value="KIU25807.1"/>
    <property type="molecule type" value="Genomic_DNA"/>
</dbReference>
<protein>
    <submittedName>
        <fullName evidence="1">Uncharacterized protein</fullName>
    </submittedName>
</protein>
<gene>
    <name evidence="1" type="ORF">SR41_18160</name>
</gene>
<dbReference type="PANTHER" id="PTHR37291:SF1">
    <property type="entry name" value="TYPE IV METHYL-DIRECTED RESTRICTION ENZYME ECOKMCRB SUBUNIT"/>
    <property type="match status" value="1"/>
</dbReference>